<evidence type="ECO:0000313" key="4">
    <source>
        <dbReference type="EMBL" id="CDM68001.1"/>
    </source>
</evidence>
<dbReference type="RefSeq" id="WP_051483676.1">
    <property type="nucleotide sequence ID" value="NZ_HG917868.1"/>
</dbReference>
<sequence>MSASISNYDNLKIILKEKANAILEDENSSTASIQYAISEGNKIIISDAVGFSDKDKNIKADNNSIYGIGSISKLYTTVAVLQLVDERKVDLDLAVTNYITNFKMKDQRYKKITVRMLLNHSAGFMGTTQGNVSFREINDMYGYDSFLDQLAEQNLKAEPGEYSVYSNDSFTLAQILVERVSGMEFTQYIKANITGPLALKNTKTPRDEFDRSKIAKAYDKYTGRVEPVENFMEIGMGGMYSTAEETCKFISDITNRDSKILSKNSVDAMGQKEYLKGVWPIDDNDNIWGFGLGWDCVKLFPFNRYGIKALSKSGETLDYKSYAVAIPEYDISVTVITSGGSFENNQYFAVSSLLELLKEKGIIKEGLPKAKLDYQRSQYMPQYLKEHSGLYGSKNNYYDVKINSDGTLNYNDYGYDITLYHTYSGFFQTKDGSMGIRFVKEKNGETYMERRIYRAGDGLYEFAYCEYIGQKIENNSLSDEVKESWDKRKNKLYLTVSESYGSEFYQYGLGIWFQENVNGYVNGSNKIIDNNNSKAILKIPGVIGSDIYDCEFVEKNGIEYVENGGIVYMSQDGVNTLTSSIDKIAIEEDGYTKWFVVPSELDGKRIAADLEDKTNIIIYKANGETTHNFHFYNEKSAVLKVGDYVAVVGEKGAEIKVTIEM</sequence>
<dbReference type="Gene3D" id="3.40.710.10">
    <property type="entry name" value="DD-peptidase/beta-lactamase superfamily"/>
    <property type="match status" value="1"/>
</dbReference>
<dbReference type="GO" id="GO:0016020">
    <property type="term" value="C:membrane"/>
    <property type="evidence" value="ECO:0007669"/>
    <property type="project" value="UniProtKB-SubCell"/>
</dbReference>
<dbReference type="AlphaFoldDB" id="W6RTS3"/>
<evidence type="ECO:0000256" key="1">
    <source>
        <dbReference type="ARBA" id="ARBA00004370"/>
    </source>
</evidence>
<dbReference type="Proteomes" id="UP000019426">
    <property type="component" value="Chromosome M2/40_rep1"/>
</dbReference>
<dbReference type="GO" id="GO:0008800">
    <property type="term" value="F:beta-lactamase activity"/>
    <property type="evidence" value="ECO:0007669"/>
    <property type="project" value="UniProtKB-EC"/>
</dbReference>
<dbReference type="PANTHER" id="PTHR46825:SF11">
    <property type="entry name" value="PENICILLIN-BINDING PROTEIN 4"/>
    <property type="match status" value="1"/>
</dbReference>
<evidence type="ECO:0000256" key="2">
    <source>
        <dbReference type="ARBA" id="ARBA00023136"/>
    </source>
</evidence>
<dbReference type="STRING" id="1216932.CM240_0837"/>
<keyword evidence="5" id="KW-1185">Reference proteome</keyword>
<reference evidence="4 5" key="1">
    <citation type="submission" date="2013-11" db="EMBL/GenBank/DDBJ databases">
        <title>Complete genome sequence of Clostridum sp. M2/40.</title>
        <authorList>
            <person name="Wibberg D."/>
            <person name="Puehler A."/>
            <person name="Schlueter A."/>
        </authorList>
    </citation>
    <scope>NUCLEOTIDE SEQUENCE [LARGE SCALE GENOMIC DNA]</scope>
    <source>
        <strain evidence="5">M2/40</strain>
    </source>
</reference>
<dbReference type="PATRIC" id="fig|1216932.3.peg.823"/>
<keyword evidence="2" id="KW-0472">Membrane</keyword>
<dbReference type="InterPro" id="IPR050491">
    <property type="entry name" value="AmpC-like"/>
</dbReference>
<keyword evidence="4" id="KW-0378">Hydrolase</keyword>
<dbReference type="EC" id="3.5.2.6" evidence="4"/>
<dbReference type="KEGG" id="clt:CM240_0837"/>
<dbReference type="InterPro" id="IPR001466">
    <property type="entry name" value="Beta-lactam-related"/>
</dbReference>
<dbReference type="PANTHER" id="PTHR46825">
    <property type="entry name" value="D-ALANYL-D-ALANINE-CARBOXYPEPTIDASE/ENDOPEPTIDASE AMPH"/>
    <property type="match status" value="1"/>
</dbReference>
<evidence type="ECO:0000313" key="5">
    <source>
        <dbReference type="Proteomes" id="UP000019426"/>
    </source>
</evidence>
<gene>
    <name evidence="4" type="ORF">CM240_0837</name>
</gene>
<dbReference type="SUPFAM" id="SSF56601">
    <property type="entry name" value="beta-lactamase/transpeptidase-like"/>
    <property type="match status" value="1"/>
</dbReference>
<comment type="subcellular location">
    <subcellularLocation>
        <location evidence="1">Membrane</location>
    </subcellularLocation>
</comment>
<accession>W6RTS3</accession>
<name>W6RTS3_9CLOT</name>
<protein>
    <submittedName>
        <fullName evidence="4">Putative beta-lactamase</fullName>
        <ecNumber evidence="4">3.5.2.6</ecNumber>
    </submittedName>
</protein>
<organism evidence="4 5">
    <name type="scientific">Clostridium bornimense</name>
    <dbReference type="NCBI Taxonomy" id="1216932"/>
    <lineage>
        <taxon>Bacteria</taxon>
        <taxon>Bacillati</taxon>
        <taxon>Bacillota</taxon>
        <taxon>Clostridia</taxon>
        <taxon>Eubacteriales</taxon>
        <taxon>Clostridiaceae</taxon>
        <taxon>Clostridium</taxon>
    </lineage>
</organism>
<dbReference type="EMBL" id="HG917868">
    <property type="protein sequence ID" value="CDM68001.1"/>
    <property type="molecule type" value="Genomic_DNA"/>
</dbReference>
<dbReference type="HOGENOM" id="CLU_012124_0_0_9"/>
<dbReference type="eggNOG" id="COG1680">
    <property type="taxonomic scope" value="Bacteria"/>
</dbReference>
<evidence type="ECO:0000259" key="3">
    <source>
        <dbReference type="Pfam" id="PF00144"/>
    </source>
</evidence>
<dbReference type="Pfam" id="PF00144">
    <property type="entry name" value="Beta-lactamase"/>
    <property type="match status" value="1"/>
</dbReference>
<feature type="domain" description="Beta-lactamase-related" evidence="3">
    <location>
        <begin position="29"/>
        <end position="340"/>
    </location>
</feature>
<proteinExistence type="predicted"/>
<dbReference type="InterPro" id="IPR012338">
    <property type="entry name" value="Beta-lactam/transpept-like"/>
</dbReference>